<dbReference type="GO" id="GO:0016020">
    <property type="term" value="C:membrane"/>
    <property type="evidence" value="ECO:0007669"/>
    <property type="project" value="UniProtKB-SubCell"/>
</dbReference>
<evidence type="ECO:0000313" key="6">
    <source>
        <dbReference type="Proteomes" id="UP000887565"/>
    </source>
</evidence>
<dbReference type="Gene3D" id="1.20.1070.10">
    <property type="entry name" value="Rhodopsin 7-helix transmembrane proteins"/>
    <property type="match status" value="1"/>
</dbReference>
<evidence type="ECO:0000256" key="1">
    <source>
        <dbReference type="ARBA" id="ARBA00004141"/>
    </source>
</evidence>
<dbReference type="WBParaSite" id="nRc.2.0.1.t47189-RA">
    <property type="protein sequence ID" value="nRc.2.0.1.t47189-RA"/>
    <property type="gene ID" value="nRc.2.0.1.g47189"/>
</dbReference>
<organism evidence="6 7">
    <name type="scientific">Romanomermis culicivorax</name>
    <name type="common">Nematode worm</name>
    <dbReference type="NCBI Taxonomy" id="13658"/>
    <lineage>
        <taxon>Eukaryota</taxon>
        <taxon>Metazoa</taxon>
        <taxon>Ecdysozoa</taxon>
        <taxon>Nematoda</taxon>
        <taxon>Enoplea</taxon>
        <taxon>Dorylaimia</taxon>
        <taxon>Mermithida</taxon>
        <taxon>Mermithoidea</taxon>
        <taxon>Mermithidae</taxon>
        <taxon>Romanomermis</taxon>
    </lineage>
</organism>
<evidence type="ECO:0000256" key="3">
    <source>
        <dbReference type="ARBA" id="ARBA00022989"/>
    </source>
</evidence>
<dbReference type="GO" id="GO:0004930">
    <property type="term" value="F:G protein-coupled receptor activity"/>
    <property type="evidence" value="ECO:0007669"/>
    <property type="project" value="InterPro"/>
</dbReference>
<name>A0A915L823_ROMCU</name>
<protein>
    <submittedName>
        <fullName evidence="7">G-protein coupled receptors family 1 profile domain-containing protein</fullName>
    </submittedName>
</protein>
<reference evidence="7" key="1">
    <citation type="submission" date="2022-11" db="UniProtKB">
        <authorList>
            <consortium name="WormBaseParasite"/>
        </authorList>
    </citation>
    <scope>IDENTIFICATION</scope>
</reference>
<evidence type="ECO:0000256" key="4">
    <source>
        <dbReference type="ARBA" id="ARBA00023136"/>
    </source>
</evidence>
<sequence>MDYYNQLQLTFRQFVQFRRGNLTYEFVLHLCQECCLMIIHTLIISHGMKTKNKVACKAVHVTIQYIYNTFFISVLMECLQIYCVATNVISTGSMIRMLDTCVVIFIFPLFTILPLAYYEWSTLVSSASCWINYSRPSQVYTASASLLLIWSPSVVLLEAASMGAYGALPDTDSYLKFVAR</sequence>
<dbReference type="Pfam" id="PF00002">
    <property type="entry name" value="7tm_2"/>
    <property type="match status" value="1"/>
</dbReference>
<keyword evidence="4 5" id="KW-0472">Membrane</keyword>
<feature type="transmembrane region" description="Helical" evidence="5">
    <location>
        <begin position="26"/>
        <end position="45"/>
    </location>
</feature>
<keyword evidence="2 5" id="KW-0812">Transmembrane</keyword>
<dbReference type="InterPro" id="IPR000832">
    <property type="entry name" value="GPCR_2_secretin-like"/>
</dbReference>
<keyword evidence="6" id="KW-1185">Reference proteome</keyword>
<feature type="transmembrane region" description="Helical" evidence="5">
    <location>
        <begin position="65"/>
        <end position="85"/>
    </location>
</feature>
<evidence type="ECO:0000256" key="5">
    <source>
        <dbReference type="SAM" id="Phobius"/>
    </source>
</evidence>
<evidence type="ECO:0000256" key="2">
    <source>
        <dbReference type="ARBA" id="ARBA00022692"/>
    </source>
</evidence>
<dbReference type="AlphaFoldDB" id="A0A915L823"/>
<accession>A0A915L823</accession>
<dbReference type="Proteomes" id="UP000887565">
    <property type="component" value="Unplaced"/>
</dbReference>
<evidence type="ECO:0000313" key="7">
    <source>
        <dbReference type="WBParaSite" id="nRc.2.0.1.t47189-RA"/>
    </source>
</evidence>
<comment type="subcellular location">
    <subcellularLocation>
        <location evidence="1">Membrane</location>
        <topology evidence="1">Multi-pass membrane protein</topology>
    </subcellularLocation>
</comment>
<feature type="transmembrane region" description="Helical" evidence="5">
    <location>
        <begin position="97"/>
        <end position="118"/>
    </location>
</feature>
<proteinExistence type="predicted"/>
<keyword evidence="3 5" id="KW-1133">Transmembrane helix</keyword>
<feature type="transmembrane region" description="Helical" evidence="5">
    <location>
        <begin position="138"/>
        <end position="157"/>
    </location>
</feature>